<evidence type="ECO:0000313" key="2">
    <source>
        <dbReference type="Proteomes" id="UP001163321"/>
    </source>
</evidence>
<accession>A0ACC0VSD6</accession>
<reference evidence="1 2" key="1">
    <citation type="journal article" date="2022" name="bioRxiv">
        <title>The genome of the oomycete Peronosclerospora sorghi, a cosmopolitan pathogen of maize and sorghum, is inflated with dispersed pseudogenes.</title>
        <authorList>
            <person name="Fletcher K."/>
            <person name="Martin F."/>
            <person name="Isakeit T."/>
            <person name="Cavanaugh K."/>
            <person name="Magill C."/>
            <person name="Michelmore R."/>
        </authorList>
    </citation>
    <scope>NUCLEOTIDE SEQUENCE [LARGE SCALE GENOMIC DNA]</scope>
    <source>
        <strain evidence="1">P6</strain>
    </source>
</reference>
<keyword evidence="2" id="KW-1185">Reference proteome</keyword>
<dbReference type="EMBL" id="CM047586">
    <property type="protein sequence ID" value="KAI9909475.1"/>
    <property type="molecule type" value="Genomic_DNA"/>
</dbReference>
<evidence type="ECO:0000313" key="1">
    <source>
        <dbReference type="EMBL" id="KAI9909475.1"/>
    </source>
</evidence>
<proteinExistence type="predicted"/>
<comment type="caution">
    <text evidence="1">The sequence shown here is derived from an EMBL/GenBank/DDBJ whole genome shotgun (WGS) entry which is preliminary data.</text>
</comment>
<protein>
    <submittedName>
        <fullName evidence="1">Uncharacterized protein</fullName>
    </submittedName>
</protein>
<gene>
    <name evidence="1" type="ORF">PsorP6_015208</name>
</gene>
<dbReference type="Proteomes" id="UP001163321">
    <property type="component" value="Chromosome 7"/>
</dbReference>
<name>A0ACC0VSD6_9STRA</name>
<sequence>MKAYRLGSKLTRRTLAHENRVVYRNHSRLLFEFLTYNLRQPKETHMDHTIEELQRLANTCFHEFVRSGDAALPNGCHSSFTVSVLDIRGHIESPYASKRRNVHRVWYDRVKVGLERAIDGREAFVPIVNSPWT</sequence>
<organism evidence="1 2">
    <name type="scientific">Peronosclerospora sorghi</name>
    <dbReference type="NCBI Taxonomy" id="230839"/>
    <lineage>
        <taxon>Eukaryota</taxon>
        <taxon>Sar</taxon>
        <taxon>Stramenopiles</taxon>
        <taxon>Oomycota</taxon>
        <taxon>Peronosporomycetes</taxon>
        <taxon>Peronosporales</taxon>
        <taxon>Peronosporaceae</taxon>
        <taxon>Peronosclerospora</taxon>
    </lineage>
</organism>